<evidence type="ECO:0000256" key="2">
    <source>
        <dbReference type="ARBA" id="ARBA00022705"/>
    </source>
</evidence>
<dbReference type="Pfam" id="PF17872">
    <property type="entry name" value="AAA_lid_10"/>
    <property type="match status" value="1"/>
</dbReference>
<dbReference type="InterPro" id="IPR041083">
    <property type="entry name" value="AAA_lid_10"/>
</dbReference>
<dbReference type="GO" id="GO:0033314">
    <property type="term" value="P:mitotic DNA replication checkpoint signaling"/>
    <property type="evidence" value="ECO:0007669"/>
    <property type="project" value="TreeGrafter"/>
</dbReference>
<dbReference type="GO" id="GO:0003688">
    <property type="term" value="F:DNA replication origin binding"/>
    <property type="evidence" value="ECO:0007669"/>
    <property type="project" value="TreeGrafter"/>
</dbReference>
<evidence type="ECO:0000313" key="10">
    <source>
        <dbReference type="EMBL" id="CAL5139908.1"/>
    </source>
</evidence>
<comment type="function">
    <text evidence="6">Component of the origin recognition complex (ORC) that binds origins of replication. DNA-binding is ATP-dependent, however specific DNA sequences that define origins of replication have not been identified so far. ORC is required to assemble the pre-replication complex necessary to initiate DNA replication.</text>
</comment>
<sequence>MTERKLSLRGITADVDRGFKRAVPKYAGESAGTQPPRARRTCKEEALLRIYATNLAERLSNTPPSRCLSEARARSRRTDRSDATRKKRTNSAALNSPVRRLRALSISQTPSNQRKIRAPAPAKLPSSNDSDDDFQPSDSQSSSSPENYSSTSESDSDSTTSEPSSDGWTNKRQSVKSKRTSFRTPVSRRIPRLTEASSTSRVPLIHKAFIPKRTMSVQPNRTLTTLKADHSKSGCLPGREHEFDSIYTFVTTHLYERTGGCIYISGLPGTGKTASVNAVLAYLSNSSGHHPTFRRISVNGMQVNDPKQVYVHIYQQLTGRILTAKHAAEQLEREFCAPAGVRRQHVFRSLCPSSNADSLEAVVLVVDELDLLCTRRQDVLYNLFDWPTRPRCVRPVIVLAIANTMDLPERLLHPRVASRLGLTRLTFAPYSHEQLVSIVRSHLNESVSNTFQEKALELASRKVAAVSGDVRRALDICRRAVEIVATADQSKSTKQEIRIEHINAALKEMFTTPKLTAIRSCSIYEKLFLRSLVSEFEARNSEEARLERCINQMCALCRLEGVPCPTTSEVFSICSSLGAHKLLLTEPSRKDTAMLVRLNCTKSDVLFALKPPPA</sequence>
<dbReference type="GO" id="GO:0046872">
    <property type="term" value="F:metal ion binding"/>
    <property type="evidence" value="ECO:0007669"/>
    <property type="project" value="UniProtKB-KW"/>
</dbReference>
<dbReference type="GO" id="GO:0006270">
    <property type="term" value="P:DNA replication initiation"/>
    <property type="evidence" value="ECO:0007669"/>
    <property type="project" value="TreeGrafter"/>
</dbReference>
<dbReference type="SUPFAM" id="SSF52540">
    <property type="entry name" value="P-loop containing nucleoside triphosphate hydrolases"/>
    <property type="match status" value="1"/>
</dbReference>
<protein>
    <recommendedName>
        <fullName evidence="6">Origin recognition complex subunit 1</fullName>
    </recommendedName>
</protein>
<evidence type="ECO:0000256" key="3">
    <source>
        <dbReference type="ARBA" id="ARBA00022723"/>
    </source>
</evidence>
<keyword evidence="3" id="KW-0479">Metal-binding</keyword>
<dbReference type="Pfam" id="PF09079">
    <property type="entry name" value="WHD_Cdc6"/>
    <property type="match status" value="1"/>
</dbReference>
<feature type="compositionally biased region" description="Basic and acidic residues" evidence="7">
    <location>
        <begin position="69"/>
        <end position="84"/>
    </location>
</feature>
<dbReference type="InterPro" id="IPR003593">
    <property type="entry name" value="AAA+_ATPase"/>
</dbReference>
<dbReference type="Gene3D" id="1.10.8.60">
    <property type="match status" value="1"/>
</dbReference>
<evidence type="ECO:0000259" key="9">
    <source>
        <dbReference type="SMART" id="SM01074"/>
    </source>
</evidence>
<dbReference type="InterPro" id="IPR027417">
    <property type="entry name" value="P-loop_NTPase"/>
</dbReference>
<evidence type="ECO:0000313" key="11">
    <source>
        <dbReference type="Proteomes" id="UP001497525"/>
    </source>
</evidence>
<dbReference type="GO" id="GO:0005664">
    <property type="term" value="C:nuclear origin of replication recognition complex"/>
    <property type="evidence" value="ECO:0007669"/>
    <property type="project" value="TreeGrafter"/>
</dbReference>
<feature type="region of interest" description="Disordered" evidence="7">
    <location>
        <begin position="60"/>
        <end position="198"/>
    </location>
</feature>
<evidence type="ECO:0000256" key="5">
    <source>
        <dbReference type="ARBA" id="ARBA00023242"/>
    </source>
</evidence>
<comment type="caution">
    <text evidence="10">The sequence shown here is derived from an EMBL/GenBank/DDBJ whole genome shotgun (WGS) entry which is preliminary data.</text>
</comment>
<keyword evidence="6" id="KW-0067">ATP-binding</keyword>
<dbReference type="InterPro" id="IPR050311">
    <property type="entry name" value="ORC1/CDC6"/>
</dbReference>
<feature type="domain" description="AAA+ ATPase" evidence="8">
    <location>
        <begin position="258"/>
        <end position="426"/>
    </location>
</feature>
<keyword evidence="5 6" id="KW-0539">Nucleus</keyword>
<dbReference type="Gene3D" id="3.40.50.300">
    <property type="entry name" value="P-loop containing nucleotide triphosphate hydrolases"/>
    <property type="match status" value="1"/>
</dbReference>
<reference evidence="10" key="1">
    <citation type="submission" date="2024-06" db="EMBL/GenBank/DDBJ databases">
        <authorList>
            <person name="Liu X."/>
            <person name="Lenzi L."/>
            <person name="Haldenby T S."/>
            <person name="Uol C."/>
        </authorList>
    </citation>
    <scope>NUCLEOTIDE SEQUENCE</scope>
</reference>
<gene>
    <name evidence="10" type="ORF">CDAUBV1_LOCUS15095</name>
</gene>
<dbReference type="SMART" id="SM00382">
    <property type="entry name" value="AAA"/>
    <property type="match status" value="1"/>
</dbReference>
<dbReference type="SMART" id="SM01074">
    <property type="entry name" value="Cdc6_C"/>
    <property type="match status" value="1"/>
</dbReference>
<keyword evidence="2 6" id="KW-0235">DNA replication</keyword>
<dbReference type="AlphaFoldDB" id="A0AAV2TU19"/>
<dbReference type="CDD" id="cd08768">
    <property type="entry name" value="Cdc6_C"/>
    <property type="match status" value="1"/>
</dbReference>
<dbReference type="PANTHER" id="PTHR10763:SF23">
    <property type="entry name" value="ORIGIN RECOGNITION COMPLEX SUBUNIT 1"/>
    <property type="match status" value="1"/>
</dbReference>
<evidence type="ECO:0000259" key="8">
    <source>
        <dbReference type="SMART" id="SM00382"/>
    </source>
</evidence>
<dbReference type="InterPro" id="IPR015163">
    <property type="entry name" value="Cdc6_C"/>
</dbReference>
<dbReference type="Pfam" id="PF13191">
    <property type="entry name" value="AAA_16"/>
    <property type="match status" value="1"/>
</dbReference>
<organism evidence="10 11">
    <name type="scientific">Calicophoron daubneyi</name>
    <name type="common">Rumen fluke</name>
    <name type="synonym">Paramphistomum daubneyi</name>
    <dbReference type="NCBI Taxonomy" id="300641"/>
    <lineage>
        <taxon>Eukaryota</taxon>
        <taxon>Metazoa</taxon>
        <taxon>Spiralia</taxon>
        <taxon>Lophotrochozoa</taxon>
        <taxon>Platyhelminthes</taxon>
        <taxon>Trematoda</taxon>
        <taxon>Digenea</taxon>
        <taxon>Plagiorchiida</taxon>
        <taxon>Pronocephalata</taxon>
        <taxon>Paramphistomoidea</taxon>
        <taxon>Paramphistomidae</taxon>
        <taxon>Calicophoron</taxon>
    </lineage>
</organism>
<evidence type="ECO:0000256" key="6">
    <source>
        <dbReference type="RuleBase" id="RU365058"/>
    </source>
</evidence>
<feature type="domain" description="Cdc6 C-terminal" evidence="9">
    <location>
        <begin position="529"/>
        <end position="609"/>
    </location>
</feature>
<dbReference type="GO" id="GO:0005524">
    <property type="term" value="F:ATP binding"/>
    <property type="evidence" value="ECO:0007669"/>
    <property type="project" value="UniProtKB-KW"/>
</dbReference>
<accession>A0AAV2TU19</accession>
<dbReference type="EMBL" id="CAXLJL010000678">
    <property type="protein sequence ID" value="CAL5139908.1"/>
    <property type="molecule type" value="Genomic_DNA"/>
</dbReference>
<dbReference type="PANTHER" id="PTHR10763">
    <property type="entry name" value="CELL DIVISION CONTROL PROTEIN 6-RELATED"/>
    <property type="match status" value="1"/>
</dbReference>
<proteinExistence type="inferred from homology"/>
<keyword evidence="6" id="KW-0547">Nucleotide-binding</keyword>
<feature type="compositionally biased region" description="Low complexity" evidence="7">
    <location>
        <begin position="136"/>
        <end position="166"/>
    </location>
</feature>
<keyword evidence="4 6" id="KW-0238">DNA-binding</keyword>
<dbReference type="CDD" id="cd00009">
    <property type="entry name" value="AAA"/>
    <property type="match status" value="1"/>
</dbReference>
<comment type="subcellular location">
    <subcellularLocation>
        <location evidence="1 6">Nucleus</location>
    </subcellularLocation>
</comment>
<comment type="subunit">
    <text evidence="6">ORC is composed of six subunits.</text>
</comment>
<evidence type="ECO:0000256" key="7">
    <source>
        <dbReference type="SAM" id="MobiDB-lite"/>
    </source>
</evidence>
<dbReference type="InterPro" id="IPR041664">
    <property type="entry name" value="AAA_16"/>
</dbReference>
<comment type="similarity">
    <text evidence="6">Belongs to the ORC1 family.</text>
</comment>
<dbReference type="Proteomes" id="UP001497525">
    <property type="component" value="Unassembled WGS sequence"/>
</dbReference>
<evidence type="ECO:0000256" key="1">
    <source>
        <dbReference type="ARBA" id="ARBA00004123"/>
    </source>
</evidence>
<evidence type="ECO:0000256" key="4">
    <source>
        <dbReference type="ARBA" id="ARBA00023125"/>
    </source>
</evidence>
<name>A0AAV2TU19_CALDB</name>